<proteinExistence type="predicted"/>
<organism evidence="2">
    <name type="scientific">marine sediment metagenome</name>
    <dbReference type="NCBI Taxonomy" id="412755"/>
    <lineage>
        <taxon>unclassified sequences</taxon>
        <taxon>metagenomes</taxon>
        <taxon>ecological metagenomes</taxon>
    </lineage>
</organism>
<gene>
    <name evidence="2" type="ORF">LCGC14_2647200</name>
</gene>
<feature type="region of interest" description="Disordered" evidence="1">
    <location>
        <begin position="1"/>
        <end position="21"/>
    </location>
</feature>
<evidence type="ECO:0000256" key="1">
    <source>
        <dbReference type="SAM" id="MobiDB-lite"/>
    </source>
</evidence>
<comment type="caution">
    <text evidence="2">The sequence shown here is derived from an EMBL/GenBank/DDBJ whole genome shotgun (WGS) entry which is preliminary data.</text>
</comment>
<feature type="non-terminal residue" evidence="2">
    <location>
        <position position="174"/>
    </location>
</feature>
<reference evidence="2" key="1">
    <citation type="journal article" date="2015" name="Nature">
        <title>Complex archaea that bridge the gap between prokaryotes and eukaryotes.</title>
        <authorList>
            <person name="Spang A."/>
            <person name="Saw J.H."/>
            <person name="Jorgensen S.L."/>
            <person name="Zaremba-Niedzwiedzka K."/>
            <person name="Martijn J."/>
            <person name="Lind A.E."/>
            <person name="van Eijk R."/>
            <person name="Schleper C."/>
            <person name="Guy L."/>
            <person name="Ettema T.J."/>
        </authorList>
    </citation>
    <scope>NUCLEOTIDE SEQUENCE</scope>
</reference>
<dbReference type="AlphaFoldDB" id="A0A0F8ZVW8"/>
<name>A0A0F8ZVW8_9ZZZZ</name>
<sequence length="174" mass="18419">MAVRLENISASPQAQPQRLEQAQPIRLTNIQPQEPDSQEVDTEALFSQLGGRLPASSRAIALQATGKIPQNINIPIPNLAVMGEQRKQEEIARRDAFAGLIKGGSTIPQLDLSLKIENLLKKKEGVRVGKFIGGTAGGLLAGQLIPGPVDELLLLKAATAALGVFRLSACSLAS</sequence>
<feature type="compositionally biased region" description="Polar residues" evidence="1">
    <location>
        <begin position="8"/>
        <end position="21"/>
    </location>
</feature>
<dbReference type="EMBL" id="LAZR01045808">
    <property type="protein sequence ID" value="KKK97992.1"/>
    <property type="molecule type" value="Genomic_DNA"/>
</dbReference>
<accession>A0A0F8ZVW8</accession>
<protein>
    <submittedName>
        <fullName evidence="2">Uncharacterized protein</fullName>
    </submittedName>
</protein>
<evidence type="ECO:0000313" key="2">
    <source>
        <dbReference type="EMBL" id="KKK97992.1"/>
    </source>
</evidence>